<organism evidence="1 2">
    <name type="scientific">Trichogramma brassicae</name>
    <dbReference type="NCBI Taxonomy" id="86971"/>
    <lineage>
        <taxon>Eukaryota</taxon>
        <taxon>Metazoa</taxon>
        <taxon>Ecdysozoa</taxon>
        <taxon>Arthropoda</taxon>
        <taxon>Hexapoda</taxon>
        <taxon>Insecta</taxon>
        <taxon>Pterygota</taxon>
        <taxon>Neoptera</taxon>
        <taxon>Endopterygota</taxon>
        <taxon>Hymenoptera</taxon>
        <taxon>Apocrita</taxon>
        <taxon>Proctotrupomorpha</taxon>
        <taxon>Chalcidoidea</taxon>
        <taxon>Trichogrammatidae</taxon>
        <taxon>Trichogramma</taxon>
    </lineage>
</organism>
<dbReference type="Proteomes" id="UP000479190">
    <property type="component" value="Unassembled WGS sequence"/>
</dbReference>
<accession>A0A6H5IAB6</accession>
<evidence type="ECO:0000313" key="2">
    <source>
        <dbReference type="Proteomes" id="UP000479190"/>
    </source>
</evidence>
<evidence type="ECO:0000313" key="1">
    <source>
        <dbReference type="EMBL" id="CAB0032576.1"/>
    </source>
</evidence>
<dbReference type="EMBL" id="CADCXV010000683">
    <property type="protein sequence ID" value="CAB0032576.1"/>
    <property type="molecule type" value="Genomic_DNA"/>
</dbReference>
<reference evidence="1 2" key="1">
    <citation type="submission" date="2020-02" db="EMBL/GenBank/DDBJ databases">
        <authorList>
            <person name="Ferguson B K."/>
        </authorList>
    </citation>
    <scope>NUCLEOTIDE SEQUENCE [LARGE SCALE GENOMIC DNA]</scope>
</reference>
<gene>
    <name evidence="1" type="ORF">TBRA_LOCUS4507</name>
</gene>
<proteinExistence type="predicted"/>
<keyword evidence="2" id="KW-1185">Reference proteome</keyword>
<name>A0A6H5IAB6_9HYME</name>
<protein>
    <submittedName>
        <fullName evidence="1">Uncharacterized protein</fullName>
    </submittedName>
</protein>
<dbReference type="AlphaFoldDB" id="A0A6H5IAB6"/>
<sequence>MESCRTVIFISELMSFLLARHREEIAGMIIFSRILPFQLFLGVLQPRAVVQQEHAESLDSQIDLRHPLFAVKVVIVVKPMTRRRLGVERHFQLRYLEKRSKNVIFNSSKRGKFFLFLPKASPRFTMSLILSMRWRGSRCLYRDLPLSLALVMRHSSRLPAMRGAETLGSAPSSRSGLIPRLPPMSELCEVHSSDTACSSRVSQSLA</sequence>